<gene>
    <name evidence="4" type="ORF">E4L96_10800</name>
</gene>
<reference evidence="4 5" key="1">
    <citation type="submission" date="2019-03" db="EMBL/GenBank/DDBJ databases">
        <title>Draft Genome Sequence of Massilia arenosa sp. nov., a Novel Massilia Species Isolated from a Sandy-loam Maize Soil.</title>
        <authorList>
            <person name="Raths R."/>
            <person name="Peta V."/>
            <person name="Bucking H."/>
        </authorList>
    </citation>
    <scope>NUCLEOTIDE SEQUENCE [LARGE SCALE GENOMIC DNA]</scope>
    <source>
        <strain evidence="4 5">MC02</strain>
    </source>
</reference>
<name>A0A4Y9SCE9_9BURK</name>
<keyword evidence="1" id="KW-0175">Coiled coil</keyword>
<feature type="coiled-coil region" evidence="1">
    <location>
        <begin position="53"/>
        <end position="80"/>
    </location>
</feature>
<evidence type="ECO:0000256" key="3">
    <source>
        <dbReference type="SAM" id="Phobius"/>
    </source>
</evidence>
<evidence type="ECO:0000313" key="4">
    <source>
        <dbReference type="EMBL" id="TFW20054.1"/>
    </source>
</evidence>
<dbReference type="EMBL" id="SPVF01000137">
    <property type="protein sequence ID" value="TFW20054.1"/>
    <property type="molecule type" value="Genomic_DNA"/>
</dbReference>
<feature type="transmembrane region" description="Helical" evidence="3">
    <location>
        <begin position="86"/>
        <end position="106"/>
    </location>
</feature>
<keyword evidence="3" id="KW-0472">Membrane</keyword>
<keyword evidence="5" id="KW-1185">Reference proteome</keyword>
<dbReference type="Gene3D" id="6.10.250.1010">
    <property type="match status" value="1"/>
</dbReference>
<dbReference type="AlphaFoldDB" id="A0A4Y9SCE9"/>
<evidence type="ECO:0000256" key="1">
    <source>
        <dbReference type="SAM" id="Coils"/>
    </source>
</evidence>
<organism evidence="4 5">
    <name type="scientific">Zemynaea arenosa</name>
    <dbReference type="NCBI Taxonomy" id="2561931"/>
    <lineage>
        <taxon>Bacteria</taxon>
        <taxon>Pseudomonadati</taxon>
        <taxon>Pseudomonadota</taxon>
        <taxon>Betaproteobacteria</taxon>
        <taxon>Burkholderiales</taxon>
        <taxon>Oxalobacteraceae</taxon>
        <taxon>Telluria group</taxon>
        <taxon>Zemynaea</taxon>
    </lineage>
</organism>
<dbReference type="Proteomes" id="UP000298438">
    <property type="component" value="Unassembled WGS sequence"/>
</dbReference>
<keyword evidence="3" id="KW-1133">Transmembrane helix</keyword>
<evidence type="ECO:0000313" key="5">
    <source>
        <dbReference type="Proteomes" id="UP000298438"/>
    </source>
</evidence>
<accession>A0A4Y9SCE9</accession>
<dbReference type="RefSeq" id="WP_135207229.1">
    <property type="nucleotide sequence ID" value="NZ_SPVF01000137.1"/>
</dbReference>
<feature type="compositionally biased region" description="Low complexity" evidence="2">
    <location>
        <begin position="155"/>
        <end position="169"/>
    </location>
</feature>
<evidence type="ECO:0000256" key="2">
    <source>
        <dbReference type="SAM" id="MobiDB-lite"/>
    </source>
</evidence>
<sequence length="169" mass="19040">MNDMTRQEVEADIAAAEARSAALFARLDERMQATVLRFEAKLAEAVGLMERVARTAEASAQRAEESAKRAEESAKRAEDAAIRASYVTYAHFLSTIAIGVGLYFGITRAFEHDMEIFTAAVRAEQRADMREFMAEMREALGEIKGAREELDRQRLQQQMAPPRPQRQSR</sequence>
<proteinExistence type="predicted"/>
<protein>
    <submittedName>
        <fullName evidence="4">Uncharacterized protein</fullName>
    </submittedName>
</protein>
<feature type="region of interest" description="Disordered" evidence="2">
    <location>
        <begin position="150"/>
        <end position="169"/>
    </location>
</feature>
<comment type="caution">
    <text evidence="4">The sequence shown here is derived from an EMBL/GenBank/DDBJ whole genome shotgun (WGS) entry which is preliminary data.</text>
</comment>
<keyword evidence="3" id="KW-0812">Transmembrane</keyword>